<dbReference type="Pfam" id="PF21981">
    <property type="entry name" value="RecX_HTH3"/>
    <property type="match status" value="1"/>
</dbReference>
<evidence type="ECO:0000256" key="2">
    <source>
        <dbReference type="ARBA" id="ARBA00009695"/>
    </source>
</evidence>
<organism evidence="7">
    <name type="scientific">termite gut metagenome</name>
    <dbReference type="NCBI Taxonomy" id="433724"/>
    <lineage>
        <taxon>unclassified sequences</taxon>
        <taxon>metagenomes</taxon>
        <taxon>organismal metagenomes</taxon>
    </lineage>
</organism>
<evidence type="ECO:0000313" key="7">
    <source>
        <dbReference type="EMBL" id="KAA6342519.1"/>
    </source>
</evidence>
<dbReference type="HAMAP" id="MF_01114">
    <property type="entry name" value="RecX"/>
    <property type="match status" value="1"/>
</dbReference>
<accession>A0A5J4S8P7</accession>
<dbReference type="PANTHER" id="PTHR33602">
    <property type="entry name" value="REGULATORY PROTEIN RECX FAMILY PROTEIN"/>
    <property type="match status" value="1"/>
</dbReference>
<protein>
    <recommendedName>
        <fullName evidence="3">Regulatory protein RecX</fullName>
    </recommendedName>
</protein>
<comment type="similarity">
    <text evidence="2">Belongs to the RecX family.</text>
</comment>
<comment type="caution">
    <text evidence="7">The sequence shown here is derived from an EMBL/GenBank/DDBJ whole genome shotgun (WGS) entry which is preliminary data.</text>
</comment>
<keyword evidence="4" id="KW-0963">Cytoplasm</keyword>
<evidence type="ECO:0000256" key="3">
    <source>
        <dbReference type="ARBA" id="ARBA00018111"/>
    </source>
</evidence>
<dbReference type="InterPro" id="IPR053925">
    <property type="entry name" value="RecX_HTH_3rd"/>
</dbReference>
<reference evidence="7" key="1">
    <citation type="submission" date="2019-03" db="EMBL/GenBank/DDBJ databases">
        <title>Single cell metagenomics reveals metabolic interactions within the superorganism composed of flagellate Streblomastix strix and complex community of Bacteroidetes bacteria on its surface.</title>
        <authorList>
            <person name="Treitli S.C."/>
            <person name="Kolisko M."/>
            <person name="Husnik F."/>
            <person name="Keeling P."/>
            <person name="Hampl V."/>
        </authorList>
    </citation>
    <scope>NUCLEOTIDE SEQUENCE</scope>
    <source>
        <strain evidence="7">STM</strain>
    </source>
</reference>
<feature type="domain" description="RecX third three-helical" evidence="6">
    <location>
        <begin position="109"/>
        <end position="151"/>
    </location>
</feature>
<name>A0A5J4S8P7_9ZZZZ</name>
<sequence length="159" mass="19068">MKSRMTENEALSSMAAYCSKAEHCRFEIRNKLLQNDELNDEAIERILNRLENENFINDERYTRSFVNDKFRFFKWGKMKIKQALYLKQIPSEIVNKQLSEIDEKEYLFVLHHLLEAKKKTISAKNQYEYNIKLIRYAMGKGFDLEDIKQCLEKQQKTKA</sequence>
<dbReference type="Pfam" id="PF02631">
    <property type="entry name" value="RecX_HTH2"/>
    <property type="match status" value="1"/>
</dbReference>
<evidence type="ECO:0000256" key="4">
    <source>
        <dbReference type="ARBA" id="ARBA00022490"/>
    </source>
</evidence>
<comment type="subcellular location">
    <subcellularLocation>
        <location evidence="1">Cytoplasm</location>
    </subcellularLocation>
</comment>
<dbReference type="GO" id="GO:0006282">
    <property type="term" value="P:regulation of DNA repair"/>
    <property type="evidence" value="ECO:0007669"/>
    <property type="project" value="InterPro"/>
</dbReference>
<dbReference type="PANTHER" id="PTHR33602:SF1">
    <property type="entry name" value="REGULATORY PROTEIN RECX FAMILY PROTEIN"/>
    <property type="match status" value="1"/>
</dbReference>
<dbReference type="EMBL" id="SNRY01000320">
    <property type="protein sequence ID" value="KAA6342519.1"/>
    <property type="molecule type" value="Genomic_DNA"/>
</dbReference>
<feature type="domain" description="RecX second three-helical" evidence="5">
    <location>
        <begin position="57"/>
        <end position="95"/>
    </location>
</feature>
<gene>
    <name evidence="7" type="ORF">EZS27_009729</name>
</gene>
<dbReference type="AlphaFoldDB" id="A0A5J4S8P7"/>
<dbReference type="InterPro" id="IPR036388">
    <property type="entry name" value="WH-like_DNA-bd_sf"/>
</dbReference>
<proteinExistence type="inferred from homology"/>
<dbReference type="InterPro" id="IPR003783">
    <property type="entry name" value="Regulatory_RecX"/>
</dbReference>
<evidence type="ECO:0000259" key="5">
    <source>
        <dbReference type="Pfam" id="PF02631"/>
    </source>
</evidence>
<dbReference type="Gene3D" id="1.10.10.10">
    <property type="entry name" value="Winged helix-like DNA-binding domain superfamily/Winged helix DNA-binding domain"/>
    <property type="match status" value="3"/>
</dbReference>
<evidence type="ECO:0000259" key="6">
    <source>
        <dbReference type="Pfam" id="PF21981"/>
    </source>
</evidence>
<dbReference type="InterPro" id="IPR053924">
    <property type="entry name" value="RecX_HTH_2nd"/>
</dbReference>
<dbReference type="GO" id="GO:0005737">
    <property type="term" value="C:cytoplasm"/>
    <property type="evidence" value="ECO:0007669"/>
    <property type="project" value="UniProtKB-SubCell"/>
</dbReference>
<evidence type="ECO:0000256" key="1">
    <source>
        <dbReference type="ARBA" id="ARBA00004496"/>
    </source>
</evidence>